<feature type="transmembrane region" description="Helical" evidence="8">
    <location>
        <begin position="239"/>
        <end position="259"/>
    </location>
</feature>
<feature type="transmembrane region" description="Helical" evidence="8">
    <location>
        <begin position="611"/>
        <end position="631"/>
    </location>
</feature>
<evidence type="ECO:0000256" key="9">
    <source>
        <dbReference type="SAM" id="SignalP"/>
    </source>
</evidence>
<evidence type="ECO:0000313" key="12">
    <source>
        <dbReference type="Proteomes" id="UP000807353"/>
    </source>
</evidence>
<evidence type="ECO:0000259" key="10">
    <source>
        <dbReference type="Pfam" id="PF01699"/>
    </source>
</evidence>
<keyword evidence="5 8" id="KW-1133">Transmembrane helix</keyword>
<feature type="transmembrane region" description="Helical" evidence="8">
    <location>
        <begin position="178"/>
        <end position="199"/>
    </location>
</feature>
<dbReference type="GO" id="GO:0006874">
    <property type="term" value="P:intracellular calcium ion homeostasis"/>
    <property type="evidence" value="ECO:0007669"/>
    <property type="project" value="TreeGrafter"/>
</dbReference>
<feature type="chain" id="PRO_5040158124" evidence="9">
    <location>
        <begin position="25"/>
        <end position="801"/>
    </location>
</feature>
<evidence type="ECO:0000256" key="2">
    <source>
        <dbReference type="ARBA" id="ARBA00008170"/>
    </source>
</evidence>
<feature type="region of interest" description="Disordered" evidence="7">
    <location>
        <begin position="390"/>
        <end position="412"/>
    </location>
</feature>
<keyword evidence="6 8" id="KW-0472">Membrane</keyword>
<dbReference type="InterPro" id="IPR004837">
    <property type="entry name" value="NaCa_Exmemb"/>
</dbReference>
<evidence type="ECO:0000256" key="3">
    <source>
        <dbReference type="ARBA" id="ARBA00022448"/>
    </source>
</evidence>
<dbReference type="OrthoDB" id="407410at2759"/>
<sequence>MSSTPARFLFVFILAIQCILWSQSRYAQFEDRSSSVGDSSLMKRIYFEVSNSGSSLVAAHREKQCRPLTLPMAKQCAHVEKQCPTPKTFLGVNYLRRYFCTSPPLRPIAFVSLILWLIFLFSTLGISASDFFTPNLATIAQLLGLDENVAGVTFLAFGNGSPDVFSTFSAMRANSGSLAIGELLGAASFIVSCVVGSMCIIKPFKVHRGPFLRDVGFFAVAVALLLGILWDGLIHPWEAGVLVVLYVFYVVIVVVGTWWERKQEIRRQTEATSRAEYQDDELPTFEEPYRDDINSPSSIQGNINLTPSTHPQPRPRAISTPVRPRLQTELPRRPYSRNPSPSPSSGAQIPSFSLVGALEFRHVVASLQNQAASSSLSMFESPVTPFAGGRYHMHPASRQRTPRSSLNGDEDPWDAALALDERPQQPRLVVTSSVTSPIHEEPHQNGNSLIQSPTSTAVPSIFRTPASPTISDGDTESQNFVPLTRQQRTLSVLLQIIHTLFPSLCHFRNQSILGQIASIFAAPAILLLTLTLPVVVTPYQSSQATQEKIYQGDGRLVEFEEEGEARILTAEEEVLEDMHEMTFNKWLTAVQCALAPVFCVGVLFNGTKHEVGLLIAAAVAGLATAFLVAVFADKGNHPSARMARCSMGFFVAIVWIMAIADEVVNVLQTFGFIFGLSDAIIGLTIFAVGNSLADLVANMSVAVFAPIMGFSACFGGPMLNILLGIGISGTYIIQQTSAPYELHFSTTLFVSTIGLLILLAATLIYVPMSDYFLSRRWGIFLIASYTALMTVNVIVELRSEV</sequence>
<evidence type="ECO:0000256" key="6">
    <source>
        <dbReference type="ARBA" id="ARBA00023136"/>
    </source>
</evidence>
<keyword evidence="4 8" id="KW-0812">Transmembrane</keyword>
<dbReference type="AlphaFoldDB" id="A0A9P5YGC5"/>
<feature type="compositionally biased region" description="Basic residues" evidence="7">
    <location>
        <begin position="391"/>
        <end position="401"/>
    </location>
</feature>
<gene>
    <name evidence="11" type="ORF">BDZ94DRAFT_1184495</name>
</gene>
<dbReference type="GO" id="GO:0008324">
    <property type="term" value="F:monoatomic cation transmembrane transporter activity"/>
    <property type="evidence" value="ECO:0007669"/>
    <property type="project" value="TreeGrafter"/>
</dbReference>
<organism evidence="11 12">
    <name type="scientific">Collybia nuda</name>
    <dbReference type="NCBI Taxonomy" id="64659"/>
    <lineage>
        <taxon>Eukaryota</taxon>
        <taxon>Fungi</taxon>
        <taxon>Dikarya</taxon>
        <taxon>Basidiomycota</taxon>
        <taxon>Agaricomycotina</taxon>
        <taxon>Agaricomycetes</taxon>
        <taxon>Agaricomycetidae</taxon>
        <taxon>Agaricales</taxon>
        <taxon>Tricholomatineae</taxon>
        <taxon>Clitocybaceae</taxon>
        <taxon>Collybia</taxon>
    </lineage>
</organism>
<feature type="transmembrane region" description="Helical" evidence="8">
    <location>
        <begin position="108"/>
        <end position="127"/>
    </location>
</feature>
<feature type="transmembrane region" description="Helical" evidence="8">
    <location>
        <begin position="586"/>
        <end position="605"/>
    </location>
</feature>
<keyword evidence="9" id="KW-0732">Signal</keyword>
<dbReference type="Pfam" id="PF01699">
    <property type="entry name" value="Na_Ca_ex"/>
    <property type="match status" value="2"/>
</dbReference>
<evidence type="ECO:0000256" key="8">
    <source>
        <dbReference type="SAM" id="Phobius"/>
    </source>
</evidence>
<name>A0A9P5YGC5_9AGAR</name>
<dbReference type="Proteomes" id="UP000807353">
    <property type="component" value="Unassembled WGS sequence"/>
</dbReference>
<feature type="transmembrane region" description="Helical" evidence="8">
    <location>
        <begin position="211"/>
        <end position="233"/>
    </location>
</feature>
<feature type="region of interest" description="Disordered" evidence="7">
    <location>
        <begin position="286"/>
        <end position="348"/>
    </location>
</feature>
<dbReference type="PANTHER" id="PTHR12266">
    <property type="entry name" value="NA+/CA2+ K+ INDEPENDENT EXCHANGER"/>
    <property type="match status" value="1"/>
</dbReference>
<dbReference type="EMBL" id="MU150234">
    <property type="protein sequence ID" value="KAF9468119.1"/>
    <property type="molecule type" value="Genomic_DNA"/>
</dbReference>
<dbReference type="InterPro" id="IPR051359">
    <property type="entry name" value="CaCA_antiporter"/>
</dbReference>
<keyword evidence="12" id="KW-1185">Reference proteome</keyword>
<keyword evidence="3" id="KW-0813">Transport</keyword>
<feature type="transmembrane region" description="Helical" evidence="8">
    <location>
        <begin position="747"/>
        <end position="766"/>
    </location>
</feature>
<feature type="signal peptide" evidence="9">
    <location>
        <begin position="1"/>
        <end position="24"/>
    </location>
</feature>
<protein>
    <submittedName>
        <fullName evidence="11">Sodium/calcium exchanger protein-domain-containing protein</fullName>
    </submittedName>
</protein>
<accession>A0A9P5YGC5</accession>
<feature type="compositionally biased region" description="Polar residues" evidence="7">
    <location>
        <begin position="294"/>
        <end position="311"/>
    </location>
</feature>
<feature type="transmembrane region" description="Helical" evidence="8">
    <location>
        <begin position="666"/>
        <end position="689"/>
    </location>
</feature>
<feature type="transmembrane region" description="Helical" evidence="8">
    <location>
        <begin position="515"/>
        <end position="536"/>
    </location>
</feature>
<feature type="compositionally biased region" description="Low complexity" evidence="7">
    <location>
        <begin position="336"/>
        <end position="345"/>
    </location>
</feature>
<feature type="domain" description="Sodium/calcium exchanger membrane region" evidence="10">
    <location>
        <begin position="115"/>
        <end position="254"/>
    </location>
</feature>
<dbReference type="GO" id="GO:0016020">
    <property type="term" value="C:membrane"/>
    <property type="evidence" value="ECO:0007669"/>
    <property type="project" value="UniProtKB-SubCell"/>
</dbReference>
<comment type="caution">
    <text evidence="11">The sequence shown here is derived from an EMBL/GenBank/DDBJ whole genome shotgun (WGS) entry which is preliminary data.</text>
</comment>
<feature type="domain" description="Sodium/calcium exchanger membrane region" evidence="10">
    <location>
        <begin position="648"/>
        <end position="791"/>
    </location>
</feature>
<evidence type="ECO:0000313" key="11">
    <source>
        <dbReference type="EMBL" id="KAF9468119.1"/>
    </source>
</evidence>
<evidence type="ECO:0000256" key="7">
    <source>
        <dbReference type="SAM" id="MobiDB-lite"/>
    </source>
</evidence>
<proteinExistence type="inferred from homology"/>
<evidence type="ECO:0000256" key="1">
    <source>
        <dbReference type="ARBA" id="ARBA00004141"/>
    </source>
</evidence>
<comment type="subcellular location">
    <subcellularLocation>
        <location evidence="1">Membrane</location>
        <topology evidence="1">Multi-pass membrane protein</topology>
    </subcellularLocation>
</comment>
<dbReference type="InterPro" id="IPR044880">
    <property type="entry name" value="NCX_ion-bd_dom_sf"/>
</dbReference>
<reference evidence="11" key="1">
    <citation type="submission" date="2020-11" db="EMBL/GenBank/DDBJ databases">
        <authorList>
            <consortium name="DOE Joint Genome Institute"/>
            <person name="Ahrendt S."/>
            <person name="Riley R."/>
            <person name="Andreopoulos W."/>
            <person name="Labutti K."/>
            <person name="Pangilinan J."/>
            <person name="Ruiz-Duenas F.J."/>
            <person name="Barrasa J.M."/>
            <person name="Sanchez-Garcia M."/>
            <person name="Camarero S."/>
            <person name="Miyauchi S."/>
            <person name="Serrano A."/>
            <person name="Linde D."/>
            <person name="Babiker R."/>
            <person name="Drula E."/>
            <person name="Ayuso-Fernandez I."/>
            <person name="Pacheco R."/>
            <person name="Padilla G."/>
            <person name="Ferreira P."/>
            <person name="Barriuso J."/>
            <person name="Kellner H."/>
            <person name="Castanera R."/>
            <person name="Alfaro M."/>
            <person name="Ramirez L."/>
            <person name="Pisabarro A.G."/>
            <person name="Kuo A."/>
            <person name="Tritt A."/>
            <person name="Lipzen A."/>
            <person name="He G."/>
            <person name="Yan M."/>
            <person name="Ng V."/>
            <person name="Cullen D."/>
            <person name="Martin F."/>
            <person name="Rosso M.-N."/>
            <person name="Henrissat B."/>
            <person name="Hibbett D."/>
            <person name="Martinez A.T."/>
            <person name="Grigoriev I.V."/>
        </authorList>
    </citation>
    <scope>NUCLEOTIDE SEQUENCE</scope>
    <source>
        <strain evidence="11">CBS 247.69</strain>
    </source>
</reference>
<feature type="transmembrane region" description="Helical" evidence="8">
    <location>
        <begin position="778"/>
        <end position="795"/>
    </location>
</feature>
<feature type="transmembrane region" description="Helical" evidence="8">
    <location>
        <begin position="701"/>
        <end position="727"/>
    </location>
</feature>
<evidence type="ECO:0000256" key="5">
    <source>
        <dbReference type="ARBA" id="ARBA00022989"/>
    </source>
</evidence>
<comment type="similarity">
    <text evidence="2">Belongs to the Ca(2+):cation antiporter (CaCA) (TC 2.A.19) family.</text>
</comment>
<dbReference type="PANTHER" id="PTHR12266:SF0">
    <property type="entry name" value="MITOCHONDRIAL SODIUM_CALCIUM EXCHANGER PROTEIN"/>
    <property type="match status" value="1"/>
</dbReference>
<feature type="transmembrane region" description="Helical" evidence="8">
    <location>
        <begin position="643"/>
        <end position="660"/>
    </location>
</feature>
<dbReference type="Gene3D" id="1.20.1420.30">
    <property type="entry name" value="NCX, central ion-binding region"/>
    <property type="match status" value="2"/>
</dbReference>
<evidence type="ECO:0000256" key="4">
    <source>
        <dbReference type="ARBA" id="ARBA00022692"/>
    </source>
</evidence>